<feature type="transmembrane region" description="Helical" evidence="1">
    <location>
        <begin position="240"/>
        <end position="258"/>
    </location>
</feature>
<dbReference type="InterPro" id="IPR045625">
    <property type="entry name" value="DUF6427"/>
</dbReference>
<feature type="transmembrane region" description="Helical" evidence="1">
    <location>
        <begin position="12"/>
        <end position="30"/>
    </location>
</feature>
<dbReference type="Proteomes" id="UP001568894">
    <property type="component" value="Unassembled WGS sequence"/>
</dbReference>
<keyword evidence="3" id="KW-1185">Reference proteome</keyword>
<feature type="transmembrane region" description="Helical" evidence="1">
    <location>
        <begin position="161"/>
        <end position="182"/>
    </location>
</feature>
<keyword evidence="1" id="KW-0472">Membrane</keyword>
<feature type="transmembrane region" description="Helical" evidence="1">
    <location>
        <begin position="210"/>
        <end position="228"/>
    </location>
</feature>
<protein>
    <submittedName>
        <fullName evidence="2">DUF6427 family protein</fullName>
    </submittedName>
</protein>
<sequence length="309" mass="35365">MITSIFKKSTPLNLSLVVFLILSFFFIYQFQDLAWASNLVTIGNKLTILLILLGSIFFTNFIANKNGVSKDTAYVILFFFLFVIFFPSIFDKLDLVVSNFFIILAIRRLISLQSLSASKEKIFDASLWIFIAALFHFWSILYLVLVFISIMFHVARDYKNWLLPFIALFGVSILFIFASIVFQFDSTDYLYEQVQTSFAINYFKSNYENATLSIYATVILFFVVSIFGSLSNRPLVLHTTYKKILASLFIGIVVYLVSANKSNDVLLFTVAPLSMLAASHIEMPQIKLKQEMVLTVIILCSLFTFFSQL</sequence>
<name>A0ABV4KDZ0_9FLAO</name>
<feature type="transmembrane region" description="Helical" evidence="1">
    <location>
        <begin position="73"/>
        <end position="90"/>
    </location>
</feature>
<evidence type="ECO:0000313" key="2">
    <source>
        <dbReference type="EMBL" id="MEZ7514966.1"/>
    </source>
</evidence>
<evidence type="ECO:0000313" key="3">
    <source>
        <dbReference type="Proteomes" id="UP001568894"/>
    </source>
</evidence>
<feature type="transmembrane region" description="Helical" evidence="1">
    <location>
        <begin position="127"/>
        <end position="155"/>
    </location>
</feature>
<dbReference type="RefSeq" id="WP_371569136.1">
    <property type="nucleotide sequence ID" value="NZ_JASMRN010000004.1"/>
</dbReference>
<reference evidence="2 3" key="1">
    <citation type="submission" date="2023-05" db="EMBL/GenBank/DDBJ databases">
        <title>Adaptations of aquatic viruses from atmosphere-close ecosystems of the Central Arctic Ocean.</title>
        <authorList>
            <person name="Rahlff J."/>
            <person name="Holmfeldt K."/>
        </authorList>
    </citation>
    <scope>NUCLEOTIDE SEQUENCE [LARGE SCALE GENOMIC DNA]</scope>
    <source>
        <strain evidence="2 3">Arc14</strain>
    </source>
</reference>
<proteinExistence type="predicted"/>
<accession>A0ABV4KDZ0</accession>
<organism evidence="2 3">
    <name type="scientific">Flavobacterium frigidarium</name>
    <dbReference type="NCBI Taxonomy" id="99286"/>
    <lineage>
        <taxon>Bacteria</taxon>
        <taxon>Pseudomonadati</taxon>
        <taxon>Bacteroidota</taxon>
        <taxon>Flavobacteriia</taxon>
        <taxon>Flavobacteriales</taxon>
        <taxon>Flavobacteriaceae</taxon>
        <taxon>Flavobacterium</taxon>
    </lineage>
</organism>
<feature type="transmembrane region" description="Helical" evidence="1">
    <location>
        <begin position="42"/>
        <end position="61"/>
    </location>
</feature>
<keyword evidence="1" id="KW-1133">Transmembrane helix</keyword>
<dbReference type="Pfam" id="PF19992">
    <property type="entry name" value="DUF6427"/>
    <property type="match status" value="1"/>
</dbReference>
<dbReference type="EMBL" id="JASMRN010000004">
    <property type="protein sequence ID" value="MEZ7514966.1"/>
    <property type="molecule type" value="Genomic_DNA"/>
</dbReference>
<gene>
    <name evidence="2" type="ORF">QO192_06675</name>
</gene>
<comment type="caution">
    <text evidence="2">The sequence shown here is derived from an EMBL/GenBank/DDBJ whole genome shotgun (WGS) entry which is preliminary data.</text>
</comment>
<evidence type="ECO:0000256" key="1">
    <source>
        <dbReference type="SAM" id="Phobius"/>
    </source>
</evidence>
<keyword evidence="1" id="KW-0812">Transmembrane</keyword>